<dbReference type="SUPFAM" id="SSF160582">
    <property type="entry name" value="MbtH-like"/>
    <property type="match status" value="1"/>
</dbReference>
<dbReference type="SMART" id="SM00923">
    <property type="entry name" value="MbtH"/>
    <property type="match status" value="1"/>
</dbReference>
<dbReference type="PATRIC" id="fig|717774.3.peg.1405"/>
<dbReference type="GO" id="GO:0019290">
    <property type="term" value="P:siderophore biosynthetic process"/>
    <property type="evidence" value="ECO:0007669"/>
    <property type="project" value="TreeGrafter"/>
</dbReference>
<keyword evidence="3" id="KW-1185">Reference proteome</keyword>
<dbReference type="Gene3D" id="3.90.820.10">
    <property type="entry name" value="Structural Genomics, Unknown Function 30-nov-00 1gh9 Mol_id"/>
    <property type="match status" value="1"/>
</dbReference>
<organism evidence="2 3">
    <name type="scientific">Marinomonas mediterranea (strain ATCC 700492 / JCM 21426 / NBRC 103028 / MMB-1)</name>
    <dbReference type="NCBI Taxonomy" id="717774"/>
    <lineage>
        <taxon>Bacteria</taxon>
        <taxon>Pseudomonadati</taxon>
        <taxon>Pseudomonadota</taxon>
        <taxon>Gammaproteobacteria</taxon>
        <taxon>Oceanospirillales</taxon>
        <taxon>Oceanospirillaceae</taxon>
        <taxon>Marinomonas</taxon>
    </lineage>
</organism>
<dbReference type="OrthoDB" id="7584480at2"/>
<protein>
    <submittedName>
        <fullName evidence="2">MbtH domain protein</fullName>
    </submittedName>
</protein>
<accession>F2JWF5</accession>
<sequence length="69" mass="7775">MSDTSTNPFDNESLTFSVLVNDLNQHSLWPEFAVIPLGWESVFGPASHAECLVFIDQHWTDIRPVSRTA</sequence>
<dbReference type="HOGENOM" id="CLU_181321_1_0_6"/>
<dbReference type="STRING" id="717774.Marme_1355"/>
<dbReference type="RefSeq" id="WP_013660533.1">
    <property type="nucleotide sequence ID" value="NC_015276.1"/>
</dbReference>
<dbReference type="EMBL" id="CP002583">
    <property type="protein sequence ID" value="ADZ90628.1"/>
    <property type="molecule type" value="Genomic_DNA"/>
</dbReference>
<dbReference type="InterPro" id="IPR038020">
    <property type="entry name" value="MbtH-like_sf"/>
</dbReference>
<dbReference type="InterPro" id="IPR037407">
    <property type="entry name" value="MLP_fam"/>
</dbReference>
<dbReference type="eggNOG" id="COG3251">
    <property type="taxonomic scope" value="Bacteria"/>
</dbReference>
<gene>
    <name evidence="2" type="ordered locus">Marme_1355</name>
</gene>
<dbReference type="KEGG" id="mme:Marme_1355"/>
<dbReference type="Proteomes" id="UP000001062">
    <property type="component" value="Chromosome"/>
</dbReference>
<name>F2JWF5_MARM1</name>
<dbReference type="GO" id="GO:0005829">
    <property type="term" value="C:cytosol"/>
    <property type="evidence" value="ECO:0007669"/>
    <property type="project" value="TreeGrafter"/>
</dbReference>
<reference evidence="2 3" key="1">
    <citation type="journal article" date="2012" name="Stand. Genomic Sci.">
        <title>Complete genome sequence of the melanogenic marine bacterium Marinomonas mediterranea type strain (MMB-1(T)).</title>
        <authorList>
            <person name="Lucas-Elio P."/>
            <person name="Goodwin L."/>
            <person name="Woyke T."/>
            <person name="Pitluck S."/>
            <person name="Nolan M."/>
            <person name="Kyrpides N.C."/>
            <person name="Detter J.C."/>
            <person name="Copeland A."/>
            <person name="Teshima H."/>
            <person name="Bruce D."/>
            <person name="Detter C."/>
            <person name="Tapia R."/>
            <person name="Han S."/>
            <person name="Land M.L."/>
            <person name="Ivanova N."/>
            <person name="Mikhailova N."/>
            <person name="Johnston A.W."/>
            <person name="Sanchez-Amat A."/>
        </authorList>
    </citation>
    <scope>NUCLEOTIDE SEQUENCE [LARGE SCALE GENOMIC DNA]</scope>
    <source>
        <strain evidence="3">ATCC 700492 / JCM 21426 / NBRC 103028 / MMB-1</strain>
    </source>
</reference>
<dbReference type="PANTHER" id="PTHR38444:SF1">
    <property type="entry name" value="ENTEROBACTIN BIOSYNTHESIS PROTEIN YBDZ"/>
    <property type="match status" value="1"/>
</dbReference>
<dbReference type="AlphaFoldDB" id="F2JWF5"/>
<proteinExistence type="predicted"/>
<feature type="domain" description="MbtH-like" evidence="1">
    <location>
        <begin position="7"/>
        <end position="57"/>
    </location>
</feature>
<evidence type="ECO:0000259" key="1">
    <source>
        <dbReference type="SMART" id="SM00923"/>
    </source>
</evidence>
<dbReference type="InterPro" id="IPR005153">
    <property type="entry name" value="MbtH-like_dom"/>
</dbReference>
<evidence type="ECO:0000313" key="2">
    <source>
        <dbReference type="EMBL" id="ADZ90628.1"/>
    </source>
</evidence>
<dbReference type="PANTHER" id="PTHR38444">
    <property type="entry name" value="ENTEROBACTIN BIOSYNTHESIS PROTEIN YBDZ"/>
    <property type="match status" value="1"/>
</dbReference>
<dbReference type="Pfam" id="PF03621">
    <property type="entry name" value="MbtH"/>
    <property type="match status" value="1"/>
</dbReference>
<evidence type="ECO:0000313" key="3">
    <source>
        <dbReference type="Proteomes" id="UP000001062"/>
    </source>
</evidence>